<reference evidence="2 3" key="2">
    <citation type="submission" date="2018-11" db="EMBL/GenBank/DDBJ databases">
        <authorList>
            <consortium name="Pathogen Informatics"/>
        </authorList>
    </citation>
    <scope>NUCLEOTIDE SEQUENCE [LARGE SCALE GENOMIC DNA]</scope>
</reference>
<evidence type="ECO:0000313" key="4">
    <source>
        <dbReference type="WBParaSite" id="NBR_0000490301-mRNA-1"/>
    </source>
</evidence>
<evidence type="ECO:0000313" key="2">
    <source>
        <dbReference type="EMBL" id="VDL68494.1"/>
    </source>
</evidence>
<evidence type="ECO:0000313" key="3">
    <source>
        <dbReference type="Proteomes" id="UP000271162"/>
    </source>
</evidence>
<dbReference type="WBParaSite" id="NBR_0000490301-mRNA-1">
    <property type="protein sequence ID" value="NBR_0000490301-mRNA-1"/>
    <property type="gene ID" value="NBR_0000490301"/>
</dbReference>
<protein>
    <submittedName>
        <fullName evidence="4">DUF2052 domain-containing protein</fullName>
    </submittedName>
</protein>
<accession>A0A0N4XQV1</accession>
<proteinExistence type="predicted"/>
<dbReference type="Proteomes" id="UP000271162">
    <property type="component" value="Unassembled WGS sequence"/>
</dbReference>
<dbReference type="EMBL" id="UYSL01010274">
    <property type="protein sequence ID" value="VDL68494.1"/>
    <property type="molecule type" value="Genomic_DNA"/>
</dbReference>
<gene>
    <name evidence="2" type="ORF">NBR_LOCUS4905</name>
</gene>
<dbReference type="AlphaFoldDB" id="A0A0N4XQV1"/>
<feature type="region of interest" description="Disordered" evidence="1">
    <location>
        <begin position="1"/>
        <end position="25"/>
    </location>
</feature>
<sequence>MPGSLTEEMLLDGPSDDEGDSMHLQDDTHKNAQHDIEMQDLARQVQSMERRMINQNEPPQEQGHLESRLLETIDPYVLLSLAQERIRKEKGRGLYVGHRYVFQSRSLRNEWCKSWHHPNIEPFG</sequence>
<name>A0A0N4XQV1_NIPBR</name>
<keyword evidence="3" id="KW-1185">Reference proteome</keyword>
<reference evidence="4" key="1">
    <citation type="submission" date="2017-02" db="UniProtKB">
        <authorList>
            <consortium name="WormBaseParasite"/>
        </authorList>
    </citation>
    <scope>IDENTIFICATION</scope>
</reference>
<organism evidence="4">
    <name type="scientific">Nippostrongylus brasiliensis</name>
    <name type="common">Rat hookworm</name>
    <dbReference type="NCBI Taxonomy" id="27835"/>
    <lineage>
        <taxon>Eukaryota</taxon>
        <taxon>Metazoa</taxon>
        <taxon>Ecdysozoa</taxon>
        <taxon>Nematoda</taxon>
        <taxon>Chromadorea</taxon>
        <taxon>Rhabditida</taxon>
        <taxon>Rhabditina</taxon>
        <taxon>Rhabditomorpha</taxon>
        <taxon>Strongyloidea</taxon>
        <taxon>Heligmosomidae</taxon>
        <taxon>Nippostrongylus</taxon>
    </lineage>
</organism>
<evidence type="ECO:0000256" key="1">
    <source>
        <dbReference type="SAM" id="MobiDB-lite"/>
    </source>
</evidence>